<sequence length="209" mass="23990">MAIKILDDREMEVLELLVTLSYVTSYKLSKISEIPTASVWRILIRLKSLNLVAKQNKGFLITPRGLVFAYYLSKKQSVRFQALQRLKEAWKYDGSTEELKGFLDALSDFLKKYEISLISICFNQPLSVISLMLPRAKELDESSQRVLARFMMKMFPTVTLPNGCKAIISFDENGEPYALATDCKEEGVHIFHRCSLISKYFKTVEAKKQ</sequence>
<reference evidence="1 2" key="1">
    <citation type="submission" date="2024-02" db="EMBL/GenBank/DDBJ databases">
        <title>STSV induces naive adaptation in Sulfolobus.</title>
        <authorList>
            <person name="Xiang X."/>
            <person name="Song M."/>
        </authorList>
    </citation>
    <scope>NUCLEOTIDE SEQUENCE [LARGE SCALE GENOMIC DNA]</scope>
    <source>
        <strain evidence="1 2">RT2</strain>
    </source>
</reference>
<organism evidence="1 2">
    <name type="scientific">Sulfolobus tengchongensis</name>
    <dbReference type="NCBI Taxonomy" id="207809"/>
    <lineage>
        <taxon>Archaea</taxon>
        <taxon>Thermoproteota</taxon>
        <taxon>Thermoprotei</taxon>
        <taxon>Sulfolobales</taxon>
        <taxon>Sulfolobaceae</taxon>
        <taxon>Sulfolobus</taxon>
    </lineage>
</organism>
<keyword evidence="2" id="KW-1185">Reference proteome</keyword>
<gene>
    <name evidence="1" type="ORF">V6M85_06925</name>
</gene>
<proteinExistence type="predicted"/>
<dbReference type="EMBL" id="CP146016">
    <property type="protein sequence ID" value="WWQ59242.1"/>
    <property type="molecule type" value="Genomic_DNA"/>
</dbReference>
<name>A0AAX4KXA2_9CREN</name>
<dbReference type="AlphaFoldDB" id="A0AAX4KXA2"/>
<accession>A0AAX4KXA2</accession>
<evidence type="ECO:0000313" key="2">
    <source>
        <dbReference type="Proteomes" id="UP001432202"/>
    </source>
</evidence>
<dbReference type="SUPFAM" id="SSF46785">
    <property type="entry name" value="Winged helix' DNA-binding domain"/>
    <property type="match status" value="1"/>
</dbReference>
<dbReference type="RefSeq" id="WP_338598263.1">
    <property type="nucleotide sequence ID" value="NZ_CP146016.1"/>
</dbReference>
<dbReference type="GeneID" id="89336487"/>
<dbReference type="InterPro" id="IPR036390">
    <property type="entry name" value="WH_DNA-bd_sf"/>
</dbReference>
<protein>
    <submittedName>
        <fullName evidence="1">Uncharacterized protein</fullName>
    </submittedName>
</protein>
<evidence type="ECO:0000313" key="1">
    <source>
        <dbReference type="EMBL" id="WWQ59242.1"/>
    </source>
</evidence>
<dbReference type="Proteomes" id="UP001432202">
    <property type="component" value="Chromosome"/>
</dbReference>